<keyword evidence="1" id="KW-1133">Transmembrane helix</keyword>
<dbReference type="STRING" id="742743.HMPREF9453_02003"/>
<keyword evidence="1" id="KW-0812">Transmembrane</keyword>
<keyword evidence="1" id="KW-0472">Membrane</keyword>
<dbReference type="PATRIC" id="fig|742743.3.peg.2018"/>
<evidence type="ECO:0000313" key="3">
    <source>
        <dbReference type="Proteomes" id="UP000003277"/>
    </source>
</evidence>
<sequence length="187" mass="19827">MFDLTAYAEIITGQFLLSLGALFYTGWWLTAFRPDARSGGALSALLFLLLAVFGLSGTALTVHGIHGLPLPPSWPGGTMLLALALLVYFILLAGSVKLFGRKPTTELILLVLWALMEIMVLGVLHEAGGLAGAAYGLTWAAVAAASLIAFTAYMMYYRMDDNTAYITGAVPLLVDGAVTLMIALLGR</sequence>
<evidence type="ECO:0000313" key="2">
    <source>
        <dbReference type="EMBL" id="EHO62071.1"/>
    </source>
</evidence>
<evidence type="ECO:0000256" key="1">
    <source>
        <dbReference type="SAM" id="Phobius"/>
    </source>
</evidence>
<organism evidence="2 3">
    <name type="scientific">Dialister succinatiphilus YIT 11850</name>
    <dbReference type="NCBI Taxonomy" id="742743"/>
    <lineage>
        <taxon>Bacteria</taxon>
        <taxon>Bacillati</taxon>
        <taxon>Bacillota</taxon>
        <taxon>Negativicutes</taxon>
        <taxon>Veillonellales</taxon>
        <taxon>Veillonellaceae</taxon>
        <taxon>Dialister</taxon>
    </lineage>
</organism>
<proteinExistence type="predicted"/>
<dbReference type="RefSeq" id="WP_008860495.1">
    <property type="nucleotide sequence ID" value="NZ_JH591190.1"/>
</dbReference>
<dbReference type="Proteomes" id="UP000003277">
    <property type="component" value="Unassembled WGS sequence"/>
</dbReference>
<keyword evidence="3" id="KW-1185">Reference proteome</keyword>
<feature type="transmembrane region" description="Helical" evidence="1">
    <location>
        <begin position="164"/>
        <end position="185"/>
    </location>
</feature>
<comment type="caution">
    <text evidence="2">The sequence shown here is derived from an EMBL/GenBank/DDBJ whole genome shotgun (WGS) entry which is preliminary data.</text>
</comment>
<accession>H1D315</accession>
<feature type="transmembrane region" description="Helical" evidence="1">
    <location>
        <begin position="137"/>
        <end position="157"/>
    </location>
</feature>
<reference evidence="2 3" key="1">
    <citation type="submission" date="2011-11" db="EMBL/GenBank/DDBJ databases">
        <title>The Genome Sequence of Dialister succinatiphilus YIT 11850.</title>
        <authorList>
            <consortium name="The Broad Institute Genome Sequencing Platform"/>
            <person name="Earl A."/>
            <person name="Ward D."/>
            <person name="Feldgarden M."/>
            <person name="Gevers D."/>
            <person name="Morotomi M."/>
            <person name="Young S.K."/>
            <person name="Zeng Q."/>
            <person name="Gargeya S."/>
            <person name="Fitzgerald M."/>
            <person name="Haas B."/>
            <person name="Abouelleil A."/>
            <person name="Alvarado L."/>
            <person name="Arachchi H.M."/>
            <person name="Berlin A."/>
            <person name="Brown A."/>
            <person name="Chapman S.B."/>
            <person name="Dunbar C."/>
            <person name="Gearin G."/>
            <person name="Goldberg J."/>
            <person name="Griggs A."/>
            <person name="Gujja S."/>
            <person name="Heiman D."/>
            <person name="Howarth C."/>
            <person name="Lui A."/>
            <person name="MacDonald P.J.P."/>
            <person name="Montmayeur A."/>
            <person name="Murphy C."/>
            <person name="Neiman D."/>
            <person name="Pearson M."/>
            <person name="Priest M."/>
            <person name="Roberts A."/>
            <person name="Saif S."/>
            <person name="Shea T."/>
            <person name="Sisk P."/>
            <person name="Stolte C."/>
            <person name="Sykes S."/>
            <person name="Wortman J."/>
            <person name="Nusbaum C."/>
            <person name="Birren B."/>
        </authorList>
    </citation>
    <scope>NUCLEOTIDE SEQUENCE [LARGE SCALE GENOMIC DNA]</scope>
    <source>
        <strain evidence="2 3">YIT 11850</strain>
    </source>
</reference>
<dbReference type="eggNOG" id="ENOG502ZW9T">
    <property type="taxonomic scope" value="Bacteria"/>
</dbReference>
<protein>
    <submittedName>
        <fullName evidence="2">Uncharacterized protein</fullName>
    </submittedName>
</protein>
<name>H1D315_9FIRM</name>
<gene>
    <name evidence="2" type="ORF">HMPREF9453_02003</name>
</gene>
<feature type="transmembrane region" description="Helical" evidence="1">
    <location>
        <begin position="77"/>
        <end position="100"/>
    </location>
</feature>
<dbReference type="AlphaFoldDB" id="H1D315"/>
<dbReference type="HOGENOM" id="CLU_1445171_0_0_9"/>
<dbReference type="EMBL" id="ADLT01000070">
    <property type="protein sequence ID" value="EHO62071.1"/>
    <property type="molecule type" value="Genomic_DNA"/>
</dbReference>
<feature type="transmembrane region" description="Helical" evidence="1">
    <location>
        <begin position="41"/>
        <end position="65"/>
    </location>
</feature>
<feature type="transmembrane region" description="Helical" evidence="1">
    <location>
        <begin position="107"/>
        <end position="125"/>
    </location>
</feature>
<feature type="transmembrane region" description="Helical" evidence="1">
    <location>
        <begin position="6"/>
        <end position="29"/>
    </location>
</feature>